<dbReference type="Proteomes" id="UP000321234">
    <property type="component" value="Unassembled WGS sequence"/>
</dbReference>
<evidence type="ECO:0000256" key="3">
    <source>
        <dbReference type="PIRSR" id="PIRSR000443-1"/>
    </source>
</evidence>
<feature type="binding site" evidence="2">
    <location>
        <position position="375"/>
    </location>
    <ligand>
        <name>substrate</name>
    </ligand>
</feature>
<feature type="active site" description="Nucleophile" evidence="2 3">
    <location>
        <position position="179"/>
    </location>
</feature>
<dbReference type="GO" id="GO:0005737">
    <property type="term" value="C:cytoplasm"/>
    <property type="evidence" value="ECO:0007669"/>
    <property type="project" value="UniProtKB-SubCell"/>
</dbReference>
<evidence type="ECO:0000256" key="2">
    <source>
        <dbReference type="HAMAP-Rule" id="MF_00296"/>
    </source>
</evidence>
<comment type="function">
    <text evidence="2">Transfers an acetyl group from acetyl-CoA to L-homoserine, forming acetyl-L-homoserine.</text>
</comment>
<comment type="subcellular location">
    <subcellularLocation>
        <location evidence="2">Cytoplasm</location>
    </subcellularLocation>
</comment>
<evidence type="ECO:0000256" key="1">
    <source>
        <dbReference type="ARBA" id="ARBA00022679"/>
    </source>
</evidence>
<dbReference type="SUPFAM" id="SSF53474">
    <property type="entry name" value="alpha/beta-Hydrolases"/>
    <property type="match status" value="1"/>
</dbReference>
<feature type="region of interest" description="Disordered" evidence="4">
    <location>
        <begin position="1"/>
        <end position="32"/>
    </location>
</feature>
<feature type="active site" evidence="2 3">
    <location>
        <position position="345"/>
    </location>
</feature>
<dbReference type="GO" id="GO:0009092">
    <property type="term" value="P:homoserine metabolic process"/>
    <property type="evidence" value="ECO:0007669"/>
    <property type="project" value="TreeGrafter"/>
</dbReference>
<comment type="caution">
    <text evidence="6">The sequence shown here is derived from an EMBL/GenBank/DDBJ whole genome shotgun (WGS) entry which is preliminary data.</text>
</comment>
<dbReference type="HAMAP" id="MF_00296">
    <property type="entry name" value="MetX_acyltransf"/>
    <property type="match status" value="1"/>
</dbReference>
<dbReference type="InterPro" id="IPR008220">
    <property type="entry name" value="HAT_MetX-like"/>
</dbReference>
<dbReference type="UniPathway" id="UPA00051">
    <property type="reaction ID" value="UER00074"/>
</dbReference>
<keyword evidence="2" id="KW-0028">Amino-acid biosynthesis</keyword>
<comment type="subunit">
    <text evidence="2">Homodimer.</text>
</comment>
<protein>
    <recommendedName>
        <fullName evidence="2">Homoserine O-acetyltransferase</fullName>
        <shortName evidence="2">HAT</shortName>
        <ecNumber evidence="2">2.3.1.31</ecNumber>
    </recommendedName>
    <alternativeName>
        <fullName evidence="2">Homoserine transacetylase</fullName>
        <shortName evidence="2">HTA</shortName>
    </alternativeName>
</protein>
<dbReference type="GO" id="GO:0004414">
    <property type="term" value="F:homoserine O-acetyltransferase activity"/>
    <property type="evidence" value="ECO:0007669"/>
    <property type="project" value="UniProtKB-UniRule"/>
</dbReference>
<keyword evidence="2" id="KW-0963">Cytoplasm</keyword>
<feature type="domain" description="AB hydrolase-1" evidence="5">
    <location>
        <begin position="74"/>
        <end position="378"/>
    </location>
</feature>
<dbReference type="InterPro" id="IPR000073">
    <property type="entry name" value="AB_hydrolase_1"/>
</dbReference>
<comment type="catalytic activity">
    <reaction evidence="2">
        <text>L-homoserine + acetyl-CoA = O-acetyl-L-homoserine + CoA</text>
        <dbReference type="Rhea" id="RHEA:13701"/>
        <dbReference type="ChEBI" id="CHEBI:57287"/>
        <dbReference type="ChEBI" id="CHEBI:57288"/>
        <dbReference type="ChEBI" id="CHEBI:57476"/>
        <dbReference type="ChEBI" id="CHEBI:57716"/>
        <dbReference type="EC" id="2.3.1.31"/>
    </reaction>
</comment>
<keyword evidence="2 6" id="KW-0012">Acyltransferase</keyword>
<evidence type="ECO:0000313" key="7">
    <source>
        <dbReference type="Proteomes" id="UP000321234"/>
    </source>
</evidence>
<reference evidence="6 7" key="1">
    <citation type="submission" date="2019-07" db="EMBL/GenBank/DDBJ databases">
        <title>Quadrisphaera sp. strain DD2A genome sequencing and assembly.</title>
        <authorList>
            <person name="Kim I."/>
        </authorList>
    </citation>
    <scope>NUCLEOTIDE SEQUENCE [LARGE SCALE GENOMIC DNA]</scope>
    <source>
        <strain evidence="6 7">DD2A</strain>
    </source>
</reference>
<organism evidence="6 7">
    <name type="scientific">Quadrisphaera setariae</name>
    <dbReference type="NCBI Taxonomy" id="2593304"/>
    <lineage>
        <taxon>Bacteria</taxon>
        <taxon>Bacillati</taxon>
        <taxon>Actinomycetota</taxon>
        <taxon>Actinomycetes</taxon>
        <taxon>Kineosporiales</taxon>
        <taxon>Kineosporiaceae</taxon>
        <taxon>Quadrisphaera</taxon>
    </lineage>
</organism>
<dbReference type="OrthoDB" id="9800754at2"/>
<dbReference type="PANTHER" id="PTHR32268:SF11">
    <property type="entry name" value="HOMOSERINE O-ACETYLTRANSFERASE"/>
    <property type="match status" value="1"/>
</dbReference>
<dbReference type="InterPro" id="IPR029058">
    <property type="entry name" value="AB_hydrolase_fold"/>
</dbReference>
<keyword evidence="7" id="KW-1185">Reference proteome</keyword>
<proteinExistence type="inferred from homology"/>
<dbReference type="NCBIfam" id="TIGR01392">
    <property type="entry name" value="homoserO_Ac_trn"/>
    <property type="match status" value="1"/>
</dbReference>
<dbReference type="Gene3D" id="3.40.50.1820">
    <property type="entry name" value="alpha/beta hydrolase"/>
    <property type="match status" value="1"/>
</dbReference>
<dbReference type="GO" id="GO:0009086">
    <property type="term" value="P:methionine biosynthetic process"/>
    <property type="evidence" value="ECO:0007669"/>
    <property type="project" value="UniProtKB-UniRule"/>
</dbReference>
<keyword evidence="2" id="KW-0486">Methionine biosynthesis</keyword>
<comment type="similarity">
    <text evidence="2">Belongs to the AB hydrolase superfamily. MetX family.</text>
</comment>
<dbReference type="EC" id="2.3.1.31" evidence="2"/>
<dbReference type="Pfam" id="PF00561">
    <property type="entry name" value="Abhydrolase_1"/>
    <property type="match status" value="1"/>
</dbReference>
<dbReference type="NCBIfam" id="NF001209">
    <property type="entry name" value="PRK00175.1"/>
    <property type="match status" value="1"/>
</dbReference>
<dbReference type="PANTHER" id="PTHR32268">
    <property type="entry name" value="HOMOSERINE O-ACETYLTRANSFERASE"/>
    <property type="match status" value="1"/>
</dbReference>
<dbReference type="PIRSF" id="PIRSF000443">
    <property type="entry name" value="Homoser_Ac_trans"/>
    <property type="match status" value="1"/>
</dbReference>
<evidence type="ECO:0000313" key="6">
    <source>
        <dbReference type="EMBL" id="TXR51762.1"/>
    </source>
</evidence>
<evidence type="ECO:0000259" key="5">
    <source>
        <dbReference type="Pfam" id="PF00561"/>
    </source>
</evidence>
<comment type="caution">
    <text evidence="2">Lacks conserved residue(s) required for the propagation of feature annotation.</text>
</comment>
<accession>A0A5C8Z0T8</accession>
<feature type="binding site" evidence="2">
    <location>
        <position position="251"/>
    </location>
    <ligand>
        <name>substrate</name>
    </ligand>
</feature>
<gene>
    <name evidence="2" type="primary">metXA</name>
    <name evidence="6" type="ORF">FMM08_21105</name>
</gene>
<feature type="active site" evidence="2 3">
    <location>
        <position position="374"/>
    </location>
</feature>
<keyword evidence="1 2" id="KW-0808">Transferase</keyword>
<comment type="pathway">
    <text evidence="2">Amino-acid biosynthesis; L-methionine biosynthesis via de novo pathway; O-acetyl-L-homoserine from L-homoserine: step 1/1.</text>
</comment>
<evidence type="ECO:0000256" key="4">
    <source>
        <dbReference type="SAM" id="MobiDB-lite"/>
    </source>
</evidence>
<dbReference type="EMBL" id="VKAC01000017">
    <property type="protein sequence ID" value="TXR51762.1"/>
    <property type="molecule type" value="Genomic_DNA"/>
</dbReference>
<feature type="compositionally biased region" description="Low complexity" evidence="4">
    <location>
        <begin position="1"/>
        <end position="18"/>
    </location>
</feature>
<dbReference type="AlphaFoldDB" id="A0A5C8Z0T8"/>
<dbReference type="RefSeq" id="WP_147928323.1">
    <property type="nucleotide sequence ID" value="NZ_VKAC01000017.1"/>
</dbReference>
<name>A0A5C8Z0T8_9ACTN</name>
<sequence length="394" mass="40968">MSAAARGQGQQPPAAGPGTREQQLPVSGGWREGDPVGDRLFADLGPLALEGGGSLPAVRLAYETWGRLSAARDNAVLICHALTADSHVVGGAGPGHPTPGWWSELVGPGLAIDTDRWFVVAPNVLGGCQGSTGPSSTAPDGRPWGSRFPYVTIRDQVAAEAALADVLGVRRWAAVVGGSMGGMRAVEHAVTHPERVERLLAVATTARATADQIAWCAPQLAAVRSDPGWSGGDYHDAAPGQGPHRGLGLARMVAHTTYRSAAELDARFGRSAQPGEQPLGGGGRFAVESYLQHHADKLVRRFDAGSYVVLTEAMNSHDVGRGRGGTQAALSRVTARTRVVAVDTDRLYPVSLSEELADGVPGAELDVVASPYGHDGFLIESEAIAKVAGELFAP</sequence>